<gene>
    <name evidence="4" type="ORF">g.1474</name>
    <name evidence="3" type="ORF">g.1475</name>
</gene>
<reference evidence="3" key="1">
    <citation type="submission" date="2015-11" db="EMBL/GenBank/DDBJ databases">
        <title>De novo transcriptome assembly of four potential Pierce s Disease insect vectors from Arizona vineyards.</title>
        <authorList>
            <person name="Tassone E.E."/>
        </authorList>
    </citation>
    <scope>NUCLEOTIDE SEQUENCE</scope>
</reference>
<feature type="compositionally biased region" description="Basic and acidic residues" evidence="1">
    <location>
        <begin position="19"/>
        <end position="32"/>
    </location>
</feature>
<dbReference type="EMBL" id="GEBQ01031081">
    <property type="protein sequence ID" value="JAT08896.1"/>
    <property type="molecule type" value="Transcribed_RNA"/>
</dbReference>
<dbReference type="AlphaFoldDB" id="A0A1B6KBT8"/>
<accession>A0A1B6KBT8</accession>
<proteinExistence type="predicted"/>
<dbReference type="PROSITE" id="PS00028">
    <property type="entry name" value="ZINC_FINGER_C2H2_1"/>
    <property type="match status" value="1"/>
</dbReference>
<feature type="region of interest" description="Disordered" evidence="1">
    <location>
        <begin position="58"/>
        <end position="90"/>
    </location>
</feature>
<evidence type="ECO:0000259" key="2">
    <source>
        <dbReference type="PROSITE" id="PS00028"/>
    </source>
</evidence>
<sequence length="185" mass="20555">MEGETTEQDPLCDPLAPDLKLEQVEEDIKPDGNQDSLNGSGDVNWAYSIAPSNGKPFEKLASHIPDASTGPRLPKITISPSPSPSSSDLSDMNKISLLSVITPSGPKLIYDTRFPKETPKKKPLLLDCFGCGRKYRRRPYLRAHQRKCEILKDALISCDKCSMMLTSRANFYEHVRSVHHEGGNM</sequence>
<dbReference type="Gene3D" id="3.30.160.60">
    <property type="entry name" value="Classic Zinc Finger"/>
    <property type="match status" value="1"/>
</dbReference>
<evidence type="ECO:0000256" key="1">
    <source>
        <dbReference type="SAM" id="MobiDB-lite"/>
    </source>
</evidence>
<feature type="region of interest" description="Disordered" evidence="1">
    <location>
        <begin position="1"/>
        <end position="45"/>
    </location>
</feature>
<organism evidence="3">
    <name type="scientific">Graphocephala atropunctata</name>
    <dbReference type="NCBI Taxonomy" id="36148"/>
    <lineage>
        <taxon>Eukaryota</taxon>
        <taxon>Metazoa</taxon>
        <taxon>Ecdysozoa</taxon>
        <taxon>Arthropoda</taxon>
        <taxon>Hexapoda</taxon>
        <taxon>Insecta</taxon>
        <taxon>Pterygota</taxon>
        <taxon>Neoptera</taxon>
        <taxon>Paraneoptera</taxon>
        <taxon>Hemiptera</taxon>
        <taxon>Auchenorrhyncha</taxon>
        <taxon>Membracoidea</taxon>
        <taxon>Cicadellidae</taxon>
        <taxon>Cicadellinae</taxon>
        <taxon>Cicadellini</taxon>
        <taxon>Graphocephala</taxon>
    </lineage>
</organism>
<evidence type="ECO:0000313" key="4">
    <source>
        <dbReference type="EMBL" id="JAT21907.1"/>
    </source>
</evidence>
<dbReference type="EMBL" id="GEBQ01018070">
    <property type="protein sequence ID" value="JAT21907.1"/>
    <property type="molecule type" value="Transcribed_RNA"/>
</dbReference>
<dbReference type="Pfam" id="PF00096">
    <property type="entry name" value="zf-C2H2"/>
    <property type="match status" value="1"/>
</dbReference>
<dbReference type="InterPro" id="IPR013087">
    <property type="entry name" value="Znf_C2H2_type"/>
</dbReference>
<name>A0A1B6KBT8_9HEMI</name>
<evidence type="ECO:0000313" key="3">
    <source>
        <dbReference type="EMBL" id="JAT08896.1"/>
    </source>
</evidence>
<feature type="domain" description="C2H2-type" evidence="2">
    <location>
        <begin position="158"/>
        <end position="180"/>
    </location>
</feature>
<protein>
    <recommendedName>
        <fullName evidence="2">C2H2-type domain-containing protein</fullName>
    </recommendedName>
</protein>